<dbReference type="AlphaFoldDB" id="A0A5E4YUW7"/>
<reference evidence="1 2" key="1">
    <citation type="submission" date="2019-08" db="EMBL/GenBank/DDBJ databases">
        <authorList>
            <person name="Peeters C."/>
        </authorList>
    </citation>
    <scope>NUCLEOTIDE SEQUENCE [LARGE SCALE GENOMIC DNA]</scope>
    <source>
        <strain evidence="1 2">LMG 31116</strain>
    </source>
</reference>
<proteinExistence type="predicted"/>
<dbReference type="InterPro" id="IPR021146">
    <property type="entry name" value="Phage_gp6-like_head-tail"/>
</dbReference>
<evidence type="ECO:0008006" key="3">
    <source>
        <dbReference type="Google" id="ProtNLM"/>
    </source>
</evidence>
<keyword evidence="2" id="KW-1185">Reference proteome</keyword>
<name>A0A5E4YUW7_9BURK</name>
<dbReference type="InterPro" id="IPR006450">
    <property type="entry name" value="Phage_HK97_gp6-like"/>
</dbReference>
<dbReference type="Pfam" id="PF05135">
    <property type="entry name" value="Phage_connect_1"/>
    <property type="match status" value="1"/>
</dbReference>
<dbReference type="Proteomes" id="UP000368474">
    <property type="component" value="Unassembled WGS sequence"/>
</dbReference>
<evidence type="ECO:0000313" key="2">
    <source>
        <dbReference type="Proteomes" id="UP000368474"/>
    </source>
</evidence>
<gene>
    <name evidence="1" type="ORF">PMO31116_04718</name>
</gene>
<organism evidence="1 2">
    <name type="scientific">Pandoraea morbifera</name>
    <dbReference type="NCBI Taxonomy" id="2508300"/>
    <lineage>
        <taxon>Bacteria</taxon>
        <taxon>Pseudomonadati</taxon>
        <taxon>Pseudomonadota</taxon>
        <taxon>Betaproteobacteria</taxon>
        <taxon>Burkholderiales</taxon>
        <taxon>Burkholderiaceae</taxon>
        <taxon>Pandoraea</taxon>
    </lineage>
</organism>
<evidence type="ECO:0000313" key="1">
    <source>
        <dbReference type="EMBL" id="VVE52000.1"/>
    </source>
</evidence>
<sequence length="103" mass="11426">MSIIKLEVVKQDLRVIHNADDEMLQRHLDASEREAIHFMNLTELPVLDAQSSDPQALEVEPDVVAAVTILVRSKYEAASASDIDALRRSAESLLMPYRVGLGV</sequence>
<dbReference type="NCBIfam" id="TIGR01560">
    <property type="entry name" value="put_DNA_pack"/>
    <property type="match status" value="1"/>
</dbReference>
<dbReference type="Gene3D" id="1.10.3230.30">
    <property type="entry name" value="Phage gp6-like head-tail connector protein"/>
    <property type="match status" value="1"/>
</dbReference>
<dbReference type="RefSeq" id="WP_150568797.1">
    <property type="nucleotide sequence ID" value="NZ_CABPSD010000030.1"/>
</dbReference>
<dbReference type="CDD" id="cd08054">
    <property type="entry name" value="gp6"/>
    <property type="match status" value="1"/>
</dbReference>
<protein>
    <recommendedName>
        <fullName evidence="3">Phage gp6-like head-tail connector protein</fullName>
    </recommendedName>
</protein>
<dbReference type="EMBL" id="CABPSD010000030">
    <property type="protein sequence ID" value="VVE52000.1"/>
    <property type="molecule type" value="Genomic_DNA"/>
</dbReference>
<accession>A0A5E4YUW7</accession>